<evidence type="ECO:0000259" key="7">
    <source>
        <dbReference type="PROSITE" id="PS50112"/>
    </source>
</evidence>
<dbReference type="InterPro" id="IPR029787">
    <property type="entry name" value="Nucleotide_cyclase"/>
</dbReference>
<dbReference type="PROSITE" id="PS50887">
    <property type="entry name" value="GGDEF"/>
    <property type="match status" value="1"/>
</dbReference>
<feature type="transmembrane region" description="Helical" evidence="6">
    <location>
        <begin position="17"/>
        <end position="37"/>
    </location>
</feature>
<dbReference type="OrthoDB" id="9813903at2"/>
<evidence type="ECO:0000313" key="12">
    <source>
        <dbReference type="Proteomes" id="UP000297706"/>
    </source>
</evidence>
<dbReference type="Pfam" id="PF00563">
    <property type="entry name" value="EAL"/>
    <property type="match status" value="1"/>
</dbReference>
<comment type="caution">
    <text evidence="11">The sequence shown here is derived from an EMBL/GenBank/DDBJ whole genome shotgun (WGS) entry which is preliminary data.</text>
</comment>
<dbReference type="PANTHER" id="PTHR44757:SF2">
    <property type="entry name" value="BIOFILM ARCHITECTURE MAINTENANCE PROTEIN MBAA"/>
    <property type="match status" value="1"/>
</dbReference>
<accession>A0A4Y9VTC1</accession>
<feature type="domain" description="GGDEF" evidence="10">
    <location>
        <begin position="465"/>
        <end position="603"/>
    </location>
</feature>
<evidence type="ECO:0000256" key="5">
    <source>
        <dbReference type="ARBA" id="ARBA00023136"/>
    </source>
</evidence>
<feature type="domain" description="EAL" evidence="9">
    <location>
        <begin position="612"/>
        <end position="865"/>
    </location>
</feature>
<feature type="transmembrane region" description="Helical" evidence="6">
    <location>
        <begin position="272"/>
        <end position="291"/>
    </location>
</feature>
<evidence type="ECO:0000259" key="9">
    <source>
        <dbReference type="PROSITE" id="PS50883"/>
    </source>
</evidence>
<dbReference type="GO" id="GO:0005886">
    <property type="term" value="C:plasma membrane"/>
    <property type="evidence" value="ECO:0007669"/>
    <property type="project" value="UniProtKB-SubCell"/>
</dbReference>
<dbReference type="PANTHER" id="PTHR44757">
    <property type="entry name" value="DIGUANYLATE CYCLASE DGCP"/>
    <property type="match status" value="1"/>
</dbReference>
<dbReference type="Proteomes" id="UP000297706">
    <property type="component" value="Unassembled WGS sequence"/>
</dbReference>
<evidence type="ECO:0000256" key="4">
    <source>
        <dbReference type="ARBA" id="ARBA00022989"/>
    </source>
</evidence>
<dbReference type="SUPFAM" id="SSF55785">
    <property type="entry name" value="PYP-like sensor domain (PAS domain)"/>
    <property type="match status" value="1"/>
</dbReference>
<dbReference type="InterPro" id="IPR000014">
    <property type="entry name" value="PAS"/>
</dbReference>
<dbReference type="InterPro" id="IPR007895">
    <property type="entry name" value="MASE1"/>
</dbReference>
<keyword evidence="4 6" id="KW-1133">Transmembrane helix</keyword>
<evidence type="ECO:0000256" key="3">
    <source>
        <dbReference type="ARBA" id="ARBA00022692"/>
    </source>
</evidence>
<dbReference type="Gene3D" id="3.30.70.270">
    <property type="match status" value="1"/>
</dbReference>
<dbReference type="InterPro" id="IPR000700">
    <property type="entry name" value="PAS-assoc_C"/>
</dbReference>
<dbReference type="SUPFAM" id="SSF55073">
    <property type="entry name" value="Nucleotide cyclase"/>
    <property type="match status" value="1"/>
</dbReference>
<keyword evidence="5 6" id="KW-0472">Membrane</keyword>
<keyword evidence="3 6" id="KW-0812">Transmembrane</keyword>
<dbReference type="SMART" id="SM00091">
    <property type="entry name" value="PAS"/>
    <property type="match status" value="1"/>
</dbReference>
<gene>
    <name evidence="11" type="ORF">C3Y98_03305</name>
</gene>
<evidence type="ECO:0000256" key="2">
    <source>
        <dbReference type="ARBA" id="ARBA00022475"/>
    </source>
</evidence>
<dbReference type="InterPro" id="IPR001633">
    <property type="entry name" value="EAL_dom"/>
</dbReference>
<keyword evidence="12" id="KW-1185">Reference proteome</keyword>
<dbReference type="InterPro" id="IPR035965">
    <property type="entry name" value="PAS-like_dom_sf"/>
</dbReference>
<reference evidence="11 12" key="1">
    <citation type="submission" date="2018-02" db="EMBL/GenBank/DDBJ databases">
        <title>A novel lanthanide dependent methylotroph, Methylotenera sp. La3113.</title>
        <authorList>
            <person name="Lv H."/>
            <person name="Tani A."/>
        </authorList>
    </citation>
    <scope>NUCLEOTIDE SEQUENCE [LARGE SCALE GENOMIC DNA]</scope>
    <source>
        <strain evidence="11 12">La3113</strain>
    </source>
</reference>
<dbReference type="CDD" id="cd01949">
    <property type="entry name" value="GGDEF"/>
    <property type="match status" value="1"/>
</dbReference>
<proteinExistence type="predicted"/>
<evidence type="ECO:0000256" key="6">
    <source>
        <dbReference type="SAM" id="Phobius"/>
    </source>
</evidence>
<dbReference type="NCBIfam" id="TIGR00254">
    <property type="entry name" value="GGDEF"/>
    <property type="match status" value="1"/>
</dbReference>
<evidence type="ECO:0000259" key="10">
    <source>
        <dbReference type="PROSITE" id="PS50887"/>
    </source>
</evidence>
<keyword evidence="2" id="KW-1003">Cell membrane</keyword>
<dbReference type="EMBL" id="PQVH01000005">
    <property type="protein sequence ID" value="TFW72642.1"/>
    <property type="molecule type" value="Genomic_DNA"/>
</dbReference>
<dbReference type="SMART" id="SM00052">
    <property type="entry name" value="EAL"/>
    <property type="match status" value="1"/>
</dbReference>
<dbReference type="InterPro" id="IPR000160">
    <property type="entry name" value="GGDEF_dom"/>
</dbReference>
<dbReference type="PROSITE" id="PS50112">
    <property type="entry name" value="PAS"/>
    <property type="match status" value="1"/>
</dbReference>
<dbReference type="Pfam" id="PF05231">
    <property type="entry name" value="MASE1"/>
    <property type="match status" value="1"/>
</dbReference>
<dbReference type="PROSITE" id="PS50883">
    <property type="entry name" value="EAL"/>
    <property type="match status" value="1"/>
</dbReference>
<dbReference type="AlphaFoldDB" id="A0A4Y9VTC1"/>
<dbReference type="PROSITE" id="PS50113">
    <property type="entry name" value="PAC"/>
    <property type="match status" value="1"/>
</dbReference>
<sequence>MQNAIAQYRFLTFKGKLITFIAVAFAYFVTAKLGLMVPYKESVATLIWLPTGIAIGSIMRWGRVSIPAVFIASLLVELTVLPFTTSVLIAITNTLGPVLAAYLLPKLRFNHHLYKQKDIFLMIIVALIGMSVCATGGAFSLYITGLAPADKLSSIWFIWWLGDSLGVLLALPLVLNLGRRGTFSCNNKCYQLLAWIILFVCVELIIVSAVPDLNKQFILSMFVILPMLIWASMSFGLVGGSFFVIILSSIAVWVTSQGSGNFYSHDLSEGVFSLWTFMVALVVTMLLISALQSERNLAHMTIQKNDKKLRAVIDGAFDAIVTIDSAGLLVEFNPAAERIFGYKKEDVLGKSMSELIIPARYRAAHHAGHQQYKLSGVTHIFNQRIELVGMRADGSEFPIELTLTALKDANLSLVTGFVRDISEQKRARQEIENFAYYDALTSLPNRRLLADRYQHAMSIAQRAKTYCALLFIDLDKFKVLNDTKGHDVGDQLLIEVAHRIQHTVRSGDTVARLSGDEFVVILESLDQNASIAYQQVSEIAQKLLAELNKSYYLSLFEFSTSASIGVTLFNDNALTFEDHLRHADTAMYLSKDSGGNTYRFYDQLTQESIEKNFALESALNLALVNQELYLNYQPIVNVAKQVVAAEVLLRWSHPTLGEISPVEFIPIAEKTNLIIKIGHWVLEQACQQLKTWEANPALSQIKLSVNISAKQFLYINFVKELREILAKTAINPGLLKLELTETAVIDNMDDVINKISILRQMGVRIALDDFGIGHSSLVYLKKLPVTQIKIDQSFVHDVLTDSNDAAIIQMVLAVGKTIHCDIVAEGVEQVEQFDLLRDFGCDYFQGYYFSRPVVVANFEEFVING</sequence>
<feature type="transmembrane region" description="Helical" evidence="6">
    <location>
        <begin position="87"/>
        <end position="107"/>
    </location>
</feature>
<evidence type="ECO:0000259" key="8">
    <source>
        <dbReference type="PROSITE" id="PS50113"/>
    </source>
</evidence>
<dbReference type="SUPFAM" id="SSF141868">
    <property type="entry name" value="EAL domain-like"/>
    <property type="match status" value="1"/>
</dbReference>
<name>A0A4Y9VTC1_9PROT</name>
<dbReference type="CDD" id="cd00130">
    <property type="entry name" value="PAS"/>
    <property type="match status" value="1"/>
</dbReference>
<evidence type="ECO:0000256" key="1">
    <source>
        <dbReference type="ARBA" id="ARBA00004651"/>
    </source>
</evidence>
<dbReference type="InterPro" id="IPR043128">
    <property type="entry name" value="Rev_trsase/Diguanyl_cyclase"/>
</dbReference>
<dbReference type="NCBIfam" id="TIGR00229">
    <property type="entry name" value="sensory_box"/>
    <property type="match status" value="1"/>
</dbReference>
<organism evidence="11 12">
    <name type="scientific">Methylotenera oryzisoli</name>
    <dbReference type="NCBI Taxonomy" id="2080758"/>
    <lineage>
        <taxon>Bacteria</taxon>
        <taxon>Pseudomonadati</taxon>
        <taxon>Pseudomonadota</taxon>
        <taxon>Betaproteobacteria</taxon>
        <taxon>Nitrosomonadales</taxon>
        <taxon>Methylophilaceae</taxon>
        <taxon>Methylotenera</taxon>
    </lineage>
</organism>
<dbReference type="SMART" id="SM00267">
    <property type="entry name" value="GGDEF"/>
    <property type="match status" value="1"/>
</dbReference>
<feature type="domain" description="PAS" evidence="7">
    <location>
        <begin position="305"/>
        <end position="358"/>
    </location>
</feature>
<feature type="transmembrane region" description="Helical" evidence="6">
    <location>
        <begin position="155"/>
        <end position="177"/>
    </location>
</feature>
<dbReference type="Gene3D" id="3.30.450.20">
    <property type="entry name" value="PAS domain"/>
    <property type="match status" value="1"/>
</dbReference>
<dbReference type="Pfam" id="PF13426">
    <property type="entry name" value="PAS_9"/>
    <property type="match status" value="1"/>
</dbReference>
<feature type="transmembrane region" description="Helical" evidence="6">
    <location>
        <begin position="119"/>
        <end position="143"/>
    </location>
</feature>
<dbReference type="InterPro" id="IPR035919">
    <property type="entry name" value="EAL_sf"/>
</dbReference>
<dbReference type="Gene3D" id="3.20.20.450">
    <property type="entry name" value="EAL domain"/>
    <property type="match status" value="1"/>
</dbReference>
<comment type="subcellular location">
    <subcellularLocation>
        <location evidence="1">Cell membrane</location>
        <topology evidence="1">Multi-pass membrane protein</topology>
    </subcellularLocation>
</comment>
<dbReference type="Pfam" id="PF00990">
    <property type="entry name" value="GGDEF"/>
    <property type="match status" value="1"/>
</dbReference>
<dbReference type="RefSeq" id="WP_135276674.1">
    <property type="nucleotide sequence ID" value="NZ_PQVH01000005.1"/>
</dbReference>
<feature type="domain" description="PAC" evidence="8">
    <location>
        <begin position="383"/>
        <end position="433"/>
    </location>
</feature>
<evidence type="ECO:0000313" key="11">
    <source>
        <dbReference type="EMBL" id="TFW72642.1"/>
    </source>
</evidence>
<protein>
    <submittedName>
        <fullName evidence="11">Sensor domain-containing diguanylate cyclase</fullName>
    </submittedName>
</protein>
<dbReference type="CDD" id="cd01948">
    <property type="entry name" value="EAL"/>
    <property type="match status" value="1"/>
</dbReference>
<feature type="transmembrane region" description="Helical" evidence="6">
    <location>
        <begin position="189"/>
        <end position="210"/>
    </location>
</feature>
<dbReference type="InterPro" id="IPR052155">
    <property type="entry name" value="Biofilm_reg_signaling"/>
</dbReference>